<dbReference type="PROSITE" id="PS50076">
    <property type="entry name" value="DNAJ_2"/>
    <property type="match status" value="1"/>
</dbReference>
<dbReference type="WBParaSite" id="ASIM_0001388601-mRNA-1">
    <property type="protein sequence ID" value="ASIM_0001388601-mRNA-1"/>
    <property type="gene ID" value="ASIM_0001388601"/>
</dbReference>
<accession>A0A0M3JZF8</accession>
<dbReference type="GO" id="GO:0036503">
    <property type="term" value="P:ERAD pathway"/>
    <property type="evidence" value="ECO:0007669"/>
    <property type="project" value="TreeGrafter"/>
</dbReference>
<dbReference type="GO" id="GO:0005783">
    <property type="term" value="C:endoplasmic reticulum"/>
    <property type="evidence" value="ECO:0007669"/>
    <property type="project" value="TreeGrafter"/>
</dbReference>
<dbReference type="CDD" id="cd06257">
    <property type="entry name" value="DnaJ"/>
    <property type="match status" value="1"/>
</dbReference>
<organism evidence="10">
    <name type="scientific">Anisakis simplex</name>
    <name type="common">Herring worm</name>
    <dbReference type="NCBI Taxonomy" id="6269"/>
    <lineage>
        <taxon>Eukaryota</taxon>
        <taxon>Metazoa</taxon>
        <taxon>Ecdysozoa</taxon>
        <taxon>Nematoda</taxon>
        <taxon>Chromadorea</taxon>
        <taxon>Rhabditida</taxon>
        <taxon>Spirurina</taxon>
        <taxon>Ascaridomorpha</taxon>
        <taxon>Ascaridoidea</taxon>
        <taxon>Anisakidae</taxon>
        <taxon>Anisakis</taxon>
        <taxon>Anisakis simplex complex</taxon>
    </lineage>
</organism>
<dbReference type="PANTHER" id="PTHR44360">
    <property type="entry name" value="DNAJ HOMOLOG SUBFAMILY B MEMBER 9"/>
    <property type="match status" value="1"/>
</dbReference>
<evidence type="ECO:0000256" key="1">
    <source>
        <dbReference type="ARBA" id="ARBA00023186"/>
    </source>
</evidence>
<evidence type="ECO:0000256" key="3">
    <source>
        <dbReference type="ARBA" id="ARBA00041533"/>
    </source>
</evidence>
<dbReference type="InterPro" id="IPR001623">
    <property type="entry name" value="DnaJ_domain"/>
</dbReference>
<dbReference type="GO" id="GO:0051087">
    <property type="term" value="F:protein-folding chaperone binding"/>
    <property type="evidence" value="ECO:0007669"/>
    <property type="project" value="TreeGrafter"/>
</dbReference>
<evidence type="ECO:0000313" key="9">
    <source>
        <dbReference type="Proteomes" id="UP000267096"/>
    </source>
</evidence>
<keyword evidence="6" id="KW-0732">Signal</keyword>
<dbReference type="Gene3D" id="1.10.287.110">
    <property type="entry name" value="DnaJ domain"/>
    <property type="match status" value="1"/>
</dbReference>
<dbReference type="SMART" id="SM00271">
    <property type="entry name" value="DnaJ"/>
    <property type="match status" value="1"/>
</dbReference>
<evidence type="ECO:0000256" key="5">
    <source>
        <dbReference type="ARBA" id="ARBA00046365"/>
    </source>
</evidence>
<dbReference type="GO" id="GO:0051787">
    <property type="term" value="F:misfolded protein binding"/>
    <property type="evidence" value="ECO:0007669"/>
    <property type="project" value="TreeGrafter"/>
</dbReference>
<evidence type="ECO:0000256" key="2">
    <source>
        <dbReference type="ARBA" id="ARBA00040158"/>
    </source>
</evidence>
<name>A0A0M3JZF8_ANISI</name>
<evidence type="ECO:0000256" key="4">
    <source>
        <dbReference type="ARBA" id="ARBA00045428"/>
    </source>
</evidence>
<dbReference type="OrthoDB" id="10250354at2759"/>
<proteinExistence type="predicted"/>
<feature type="domain" description="J" evidence="7">
    <location>
        <begin position="34"/>
        <end position="129"/>
    </location>
</feature>
<feature type="chain" id="PRO_5043121107" description="DnaJ homolog subfamily B member 9" evidence="6">
    <location>
        <begin position="28"/>
        <end position="153"/>
    </location>
</feature>
<gene>
    <name evidence="8" type="ORF">ASIM_LOCUS13314</name>
</gene>
<dbReference type="Proteomes" id="UP000267096">
    <property type="component" value="Unassembled WGS sequence"/>
</dbReference>
<evidence type="ECO:0000313" key="8">
    <source>
        <dbReference type="EMBL" id="VDK49405.1"/>
    </source>
</evidence>
<dbReference type="Pfam" id="PF00226">
    <property type="entry name" value="DnaJ"/>
    <property type="match status" value="1"/>
</dbReference>
<comment type="function">
    <text evidence="4">Co-chaperone for Hsp70 protein HSPA5/BiP that acts as a key repressor of the ERN1/IRE1-mediated unfolded protein response (UPR). J domain-containing co-chaperones stimulate the ATPase activity of Hsp70 proteins and are required for efficient substrate recognition by Hsp70 proteins. In the unstressed endoplasmic reticulum, interacts with the luminal region of ERN1/IRE1 and selectively recruits HSPA5/BiP: HSPA5/BiP disrupts the dimerization of the active ERN1/IRE1 luminal region, thereby inactivating ERN1/IRE1. Also involved in endoplasmic reticulum-associated degradation (ERAD) of misfolded proteins. Required for survival of B-cell progenitors and normal antibody production.</text>
</comment>
<comment type="subunit">
    <text evidence="5">Interacts with HSPA5/BiP; interaction is direct. Interacts with ERN1/IRE1 (via the luminal region). Interacts with DERL1.</text>
</comment>
<protein>
    <recommendedName>
        <fullName evidence="2">DnaJ homolog subfamily B member 9</fullName>
    </recommendedName>
    <alternativeName>
        <fullName evidence="3">Endoplasmic reticulum DNA J domain-containing protein 4</fullName>
    </alternativeName>
</protein>
<dbReference type="AlphaFoldDB" id="A0A0M3JZF8"/>
<dbReference type="PRINTS" id="PR00625">
    <property type="entry name" value="JDOMAIN"/>
</dbReference>
<dbReference type="InterPro" id="IPR051948">
    <property type="entry name" value="Hsp70_co-chaperone_J-domain"/>
</dbReference>
<dbReference type="PANTHER" id="PTHR44360:SF1">
    <property type="entry name" value="DNAJ HOMOLOG SUBFAMILY B MEMBER 9"/>
    <property type="match status" value="1"/>
</dbReference>
<dbReference type="SUPFAM" id="SSF46565">
    <property type="entry name" value="Chaperone J-domain"/>
    <property type="match status" value="1"/>
</dbReference>
<sequence>MRINDMVVLCDILFVVLLLVQFSPCSSSSGDEKDYYKILGVQKTATTAQIKKAFRKLALKYHPDRSKDPNAADKFRKIAEGQPSYSLPFCEKVLEINSLYPFERFNFFFFSAYEVLGDENKRRNYDMGVPVSDGSGAGFDFDSFFSSFQESQF</sequence>
<keyword evidence="9" id="KW-1185">Reference proteome</keyword>
<evidence type="ECO:0000256" key="6">
    <source>
        <dbReference type="SAM" id="SignalP"/>
    </source>
</evidence>
<evidence type="ECO:0000313" key="10">
    <source>
        <dbReference type="WBParaSite" id="ASIM_0001388601-mRNA-1"/>
    </source>
</evidence>
<keyword evidence="1" id="KW-0143">Chaperone</keyword>
<dbReference type="EMBL" id="UYRR01031359">
    <property type="protein sequence ID" value="VDK49405.1"/>
    <property type="molecule type" value="Genomic_DNA"/>
</dbReference>
<evidence type="ECO:0000259" key="7">
    <source>
        <dbReference type="PROSITE" id="PS50076"/>
    </source>
</evidence>
<reference evidence="10" key="1">
    <citation type="submission" date="2017-02" db="UniProtKB">
        <authorList>
            <consortium name="WormBaseParasite"/>
        </authorList>
    </citation>
    <scope>IDENTIFICATION</scope>
</reference>
<dbReference type="InterPro" id="IPR036869">
    <property type="entry name" value="J_dom_sf"/>
</dbReference>
<reference evidence="8 9" key="2">
    <citation type="submission" date="2018-11" db="EMBL/GenBank/DDBJ databases">
        <authorList>
            <consortium name="Pathogen Informatics"/>
        </authorList>
    </citation>
    <scope>NUCLEOTIDE SEQUENCE [LARGE SCALE GENOMIC DNA]</scope>
</reference>
<feature type="signal peptide" evidence="6">
    <location>
        <begin position="1"/>
        <end position="27"/>
    </location>
</feature>